<dbReference type="InterPro" id="IPR041656">
    <property type="entry name" value="TPR_5"/>
</dbReference>
<evidence type="ECO:0000259" key="2">
    <source>
        <dbReference type="PROSITE" id="PS51462"/>
    </source>
</evidence>
<proteinExistence type="predicted"/>
<feature type="domain" description="Nudix hydrolase" evidence="2">
    <location>
        <begin position="161"/>
        <end position="295"/>
    </location>
</feature>
<dbReference type="CDD" id="cd04688">
    <property type="entry name" value="NUDIX_Hydrolase"/>
    <property type="match status" value="1"/>
</dbReference>
<keyword evidence="1" id="KW-0378">Hydrolase</keyword>
<sequence length="295" mass="32016">MTSDDFDARMNDYWDQWNDREPAQMHADLEAILSERGCDDARASYERGSLHDSLGEEHDAIPLYRDALANGLDDSLRTQATIQLASTLRNVGDASGAIALLQGVPGTDPLAESARAFLALALFSDAKPAAALRTALQTLAPHLPRYQRAIGAYAGELENSHRIRVIAVGLLVHDGWVLAEEYVSADGAHRFLRAPGGGVEFGEHADAAIRREFAEELGVTLDEADLLGVTENIFDAQGRRGHEIVYAYGIRCAALEDLPHDARLPVLDSDTTVGWYPLDALPAPFYPVGCLELAV</sequence>
<evidence type="ECO:0000256" key="1">
    <source>
        <dbReference type="ARBA" id="ARBA00022801"/>
    </source>
</evidence>
<dbReference type="SUPFAM" id="SSF55811">
    <property type="entry name" value="Nudix"/>
    <property type="match status" value="1"/>
</dbReference>
<dbReference type="Pfam" id="PF12688">
    <property type="entry name" value="TPR_5"/>
    <property type="match status" value="1"/>
</dbReference>
<protein>
    <submittedName>
        <fullName evidence="3">Tetratricopeptide repeat protein</fullName>
    </submittedName>
</protein>
<dbReference type="PROSITE" id="PS00893">
    <property type="entry name" value="NUDIX_BOX"/>
    <property type="match status" value="1"/>
</dbReference>
<dbReference type="Proteomes" id="UP000740605">
    <property type="component" value="Unassembled WGS sequence"/>
</dbReference>
<keyword evidence="4" id="KW-1185">Reference proteome</keyword>
<dbReference type="PROSITE" id="PS51462">
    <property type="entry name" value="NUDIX"/>
    <property type="match status" value="1"/>
</dbReference>
<comment type="caution">
    <text evidence="3">The sequence shown here is derived from an EMBL/GenBank/DDBJ whole genome shotgun (WGS) entry which is preliminary data.</text>
</comment>
<organism evidence="3 4">
    <name type="scientific">Microbacterium flavum</name>
    <dbReference type="NCBI Taxonomy" id="415216"/>
    <lineage>
        <taxon>Bacteria</taxon>
        <taxon>Bacillati</taxon>
        <taxon>Actinomycetota</taxon>
        <taxon>Actinomycetes</taxon>
        <taxon>Micrococcales</taxon>
        <taxon>Microbacteriaceae</taxon>
        <taxon>Microbacterium</taxon>
    </lineage>
</organism>
<evidence type="ECO:0000313" key="4">
    <source>
        <dbReference type="Proteomes" id="UP000740605"/>
    </source>
</evidence>
<dbReference type="Gene3D" id="1.25.40.10">
    <property type="entry name" value="Tetratricopeptide repeat domain"/>
    <property type="match status" value="1"/>
</dbReference>
<dbReference type="Pfam" id="PF00293">
    <property type="entry name" value="NUDIX"/>
    <property type="match status" value="1"/>
</dbReference>
<dbReference type="SUPFAM" id="SSF48452">
    <property type="entry name" value="TPR-like"/>
    <property type="match status" value="1"/>
</dbReference>
<dbReference type="InterPro" id="IPR000086">
    <property type="entry name" value="NUDIX_hydrolase_dom"/>
</dbReference>
<dbReference type="InterPro" id="IPR020084">
    <property type="entry name" value="NUDIX_hydrolase_CS"/>
</dbReference>
<dbReference type="Gene3D" id="3.90.79.10">
    <property type="entry name" value="Nucleoside Triphosphate Pyrophosphohydrolase"/>
    <property type="match status" value="1"/>
</dbReference>
<evidence type="ECO:0000313" key="3">
    <source>
        <dbReference type="EMBL" id="MBT8799168.1"/>
    </source>
</evidence>
<dbReference type="InterPro" id="IPR011990">
    <property type="entry name" value="TPR-like_helical_dom_sf"/>
</dbReference>
<dbReference type="RefSeq" id="WP_215488405.1">
    <property type="nucleotide sequence ID" value="NZ_BAAAPJ010000004.1"/>
</dbReference>
<dbReference type="InterPro" id="IPR015797">
    <property type="entry name" value="NUDIX_hydrolase-like_dom_sf"/>
</dbReference>
<gene>
    <name evidence="3" type="ORF">J0P97_13965</name>
</gene>
<dbReference type="EMBL" id="JAFLHG010000015">
    <property type="protein sequence ID" value="MBT8799168.1"/>
    <property type="molecule type" value="Genomic_DNA"/>
</dbReference>
<name>A0ABS5XX94_9MICO</name>
<accession>A0ABS5XX94</accession>
<reference evidence="3 4" key="1">
    <citation type="submission" date="2021-03" db="EMBL/GenBank/DDBJ databases">
        <title>Microbacterium pauli sp. nov., isolated from microfiltered milk.</title>
        <authorList>
            <person name="Bellassi P."/>
            <person name="Fontana A."/>
            <person name="Callegari M.L."/>
            <person name="Lorenzo M."/>
            <person name="Cappa F."/>
        </authorList>
    </citation>
    <scope>NUCLEOTIDE SEQUENCE [LARGE SCALE GENOMIC DNA]</scope>
    <source>
        <strain evidence="3 4">DSM 18909</strain>
    </source>
</reference>